<sequence length="233" mass="25925">MKTFSFTRMLMLSRLQFMETYGRHPKKTLTIASCAIIALSLLAFVINGWRLGDSMEAAEHLTYIFAAVLSMTFYADLVANRLMVPASNAEKFAALYTNMLLITIISVLLTATVGSAFFSIVSMFIDDADNGAVILFFRKGHSSLYLIFMEPIFIWLTQFAAAKKRYGKAAFWSVIAGYTILMLLPVLLQKTGVTGEDTARVLSACIGGLMLTCSIVWSYILLKKTELDSREND</sequence>
<feature type="transmembrane region" description="Helical" evidence="1">
    <location>
        <begin position="100"/>
        <end position="125"/>
    </location>
</feature>
<comment type="caution">
    <text evidence="2">The sequence shown here is derived from an EMBL/GenBank/DDBJ whole genome shotgun (WGS) entry which is preliminary data.</text>
</comment>
<accession>A0A940IGC2</accession>
<name>A0A940IGC2_9BACT</name>
<keyword evidence="1" id="KW-1133">Transmembrane helix</keyword>
<dbReference type="Proteomes" id="UP000771749">
    <property type="component" value="Unassembled WGS sequence"/>
</dbReference>
<dbReference type="AlphaFoldDB" id="A0A940IGC2"/>
<evidence type="ECO:0000256" key="1">
    <source>
        <dbReference type="SAM" id="Phobius"/>
    </source>
</evidence>
<reference evidence="2" key="1">
    <citation type="submission" date="2020-10" db="EMBL/GenBank/DDBJ databases">
        <authorList>
            <person name="Gilroy R."/>
        </authorList>
    </citation>
    <scope>NUCLEOTIDE SEQUENCE</scope>
    <source>
        <strain evidence="2">F1-3629</strain>
    </source>
</reference>
<feature type="transmembrane region" description="Helical" evidence="1">
    <location>
        <begin position="200"/>
        <end position="222"/>
    </location>
</feature>
<gene>
    <name evidence="2" type="ORF">IAC07_03575</name>
</gene>
<organism evidence="2 3">
    <name type="scientific">Candidatus Cryptobacteroides gallistercoris</name>
    <dbReference type="NCBI Taxonomy" id="2840765"/>
    <lineage>
        <taxon>Bacteria</taxon>
        <taxon>Pseudomonadati</taxon>
        <taxon>Bacteroidota</taxon>
        <taxon>Bacteroidia</taxon>
        <taxon>Bacteroidales</taxon>
        <taxon>Candidatus Cryptobacteroides</taxon>
    </lineage>
</organism>
<evidence type="ECO:0000313" key="3">
    <source>
        <dbReference type="Proteomes" id="UP000771749"/>
    </source>
</evidence>
<evidence type="ECO:0000313" key="2">
    <source>
        <dbReference type="EMBL" id="MBO8453789.1"/>
    </source>
</evidence>
<feature type="transmembrane region" description="Helical" evidence="1">
    <location>
        <begin position="28"/>
        <end position="49"/>
    </location>
</feature>
<feature type="transmembrane region" description="Helical" evidence="1">
    <location>
        <begin position="145"/>
        <end position="162"/>
    </location>
</feature>
<dbReference type="EMBL" id="JADIMJ010000054">
    <property type="protein sequence ID" value="MBO8453789.1"/>
    <property type="molecule type" value="Genomic_DNA"/>
</dbReference>
<proteinExistence type="predicted"/>
<feature type="transmembrane region" description="Helical" evidence="1">
    <location>
        <begin position="169"/>
        <end position="188"/>
    </location>
</feature>
<keyword evidence="1" id="KW-0472">Membrane</keyword>
<reference evidence="2" key="2">
    <citation type="journal article" date="2021" name="PeerJ">
        <title>Extensive microbial diversity within the chicken gut microbiome revealed by metagenomics and culture.</title>
        <authorList>
            <person name="Gilroy R."/>
            <person name="Ravi A."/>
            <person name="Getino M."/>
            <person name="Pursley I."/>
            <person name="Horton D.L."/>
            <person name="Alikhan N.F."/>
            <person name="Baker D."/>
            <person name="Gharbi K."/>
            <person name="Hall N."/>
            <person name="Watson M."/>
            <person name="Adriaenssens E.M."/>
            <person name="Foster-Nyarko E."/>
            <person name="Jarju S."/>
            <person name="Secka A."/>
            <person name="Antonio M."/>
            <person name="Oren A."/>
            <person name="Chaudhuri R.R."/>
            <person name="La Ragione R."/>
            <person name="Hildebrand F."/>
            <person name="Pallen M.J."/>
        </authorList>
    </citation>
    <scope>NUCLEOTIDE SEQUENCE</scope>
    <source>
        <strain evidence="2">F1-3629</strain>
    </source>
</reference>
<protein>
    <submittedName>
        <fullName evidence="2">Uncharacterized protein</fullName>
    </submittedName>
</protein>
<feature type="transmembrane region" description="Helical" evidence="1">
    <location>
        <begin position="61"/>
        <end position="79"/>
    </location>
</feature>
<keyword evidence="1" id="KW-0812">Transmembrane</keyword>